<evidence type="ECO:0000256" key="8">
    <source>
        <dbReference type="ARBA" id="ARBA00023170"/>
    </source>
</evidence>
<sequence length="693" mass="76001">MRVDAASLWLVTFCWCSTLYAADDTLDEVIVEAPRYISKASAASKVPLERRQIPGSLSIVTEQRIADQNLTTVAEALAQVTGVTVIPNDGSQSQYKSRGHQLAFMSDGVPSYRALGGNQQLDLSVYERIEVLRGPTGLLQGSGEPAGSVNLVSKRGLDRFGLTTTVGVGRWDKERATVDVTGPLNTAGSLRARAVGVYEDRGDYIAPAHYKRTLGYGRMDWDVTSSTTVSTNLVGQYDRSTAVNTGLPAFLGGAQLNVPRSTSIAQPWNRLNHDTEDLSAAVEQRIGRRWKLVARWWQRDQTTYFKDSLALDGVSETDNTVPMGRREYDYNDERTAVDLFVSGEVSLFGRAHSVLIGYNEDRFEERYAGVARTWSDGGIIVPFDAVGLLPPLNLPYEEGGASEQRQSGFYLQTRLSLSDTLTLVAGGRISDFDSRSRDLAPATPTAWRQGVEDDDRVTPTAGILYDATRWLTLYASYADTFLPQSTLLRANGDPLDPRIGKQYEVGAKTAGFDGALQASIGIYDLRDTGRSLADPANPGFFLNAGEVESKGWEMEIVGSPAPGYDIQLSYSRLDSQFVVARADQVGVRFSALEPKHAWKLWAVRHFNPEAASGFALGAGLSYQSGIEFEPPRTQGGYTLASAMAEYRFDRHIAATFNADNLLDKTYYARLGGTNSYNTFGTPRNFSLRLNVTF</sequence>
<evidence type="ECO:0000256" key="7">
    <source>
        <dbReference type="ARBA" id="ARBA00023136"/>
    </source>
</evidence>
<dbReference type="Proteomes" id="UP000445000">
    <property type="component" value="Unassembled WGS sequence"/>
</dbReference>
<evidence type="ECO:0000256" key="10">
    <source>
        <dbReference type="PROSITE-ProRule" id="PRU01360"/>
    </source>
</evidence>
<evidence type="ECO:0000256" key="12">
    <source>
        <dbReference type="SAM" id="SignalP"/>
    </source>
</evidence>
<dbReference type="PANTHER" id="PTHR32552:SF74">
    <property type="entry name" value="HYDROXAMATE SIDEROPHORE RECEPTOR FHUE"/>
    <property type="match status" value="1"/>
</dbReference>
<dbReference type="SUPFAM" id="SSF56935">
    <property type="entry name" value="Porins"/>
    <property type="match status" value="1"/>
</dbReference>
<comment type="similarity">
    <text evidence="2 10 11">Belongs to the TonB-dependent receptor family.</text>
</comment>
<dbReference type="GO" id="GO:0038023">
    <property type="term" value="F:signaling receptor activity"/>
    <property type="evidence" value="ECO:0007669"/>
    <property type="project" value="InterPro"/>
</dbReference>
<comment type="caution">
    <text evidence="15">The sequence shown here is derived from an EMBL/GenBank/DDBJ whole genome shotgun (WGS) entry which is preliminary data.</text>
</comment>
<keyword evidence="12" id="KW-0732">Signal</keyword>
<evidence type="ECO:0000256" key="9">
    <source>
        <dbReference type="ARBA" id="ARBA00023237"/>
    </source>
</evidence>
<keyword evidence="5 10" id="KW-0812">Transmembrane</keyword>
<evidence type="ECO:0000256" key="2">
    <source>
        <dbReference type="ARBA" id="ARBA00009810"/>
    </source>
</evidence>
<dbReference type="EMBL" id="BLJN01000008">
    <property type="protein sequence ID" value="GFE84177.1"/>
    <property type="molecule type" value="Genomic_DNA"/>
</dbReference>
<organism evidence="15 16">
    <name type="scientific">Steroidobacter agaridevorans</name>
    <dbReference type="NCBI Taxonomy" id="2695856"/>
    <lineage>
        <taxon>Bacteria</taxon>
        <taxon>Pseudomonadati</taxon>
        <taxon>Pseudomonadota</taxon>
        <taxon>Gammaproteobacteria</taxon>
        <taxon>Steroidobacterales</taxon>
        <taxon>Steroidobacteraceae</taxon>
        <taxon>Steroidobacter</taxon>
    </lineage>
</organism>
<comment type="subcellular location">
    <subcellularLocation>
        <location evidence="1 10">Cell outer membrane</location>
        <topology evidence="1 10">Multi-pass membrane protein</topology>
    </subcellularLocation>
</comment>
<dbReference type="Gene3D" id="2.170.130.10">
    <property type="entry name" value="TonB-dependent receptor, plug domain"/>
    <property type="match status" value="1"/>
</dbReference>
<dbReference type="Pfam" id="PF00593">
    <property type="entry name" value="TonB_dep_Rec_b-barrel"/>
    <property type="match status" value="1"/>
</dbReference>
<dbReference type="InterPro" id="IPR010105">
    <property type="entry name" value="TonB_sidphr_rcpt"/>
</dbReference>
<gene>
    <name evidence="15" type="primary">fptA</name>
    <name evidence="15" type="ORF">GCM10011487_61770</name>
</gene>
<keyword evidence="6 11" id="KW-0798">TonB box</keyword>
<evidence type="ECO:0000313" key="15">
    <source>
        <dbReference type="EMBL" id="GFE84177.1"/>
    </source>
</evidence>
<dbReference type="PANTHER" id="PTHR32552">
    <property type="entry name" value="FERRICHROME IRON RECEPTOR-RELATED"/>
    <property type="match status" value="1"/>
</dbReference>
<dbReference type="PROSITE" id="PS52016">
    <property type="entry name" value="TONB_DEPENDENT_REC_3"/>
    <property type="match status" value="1"/>
</dbReference>
<evidence type="ECO:0000256" key="6">
    <source>
        <dbReference type="ARBA" id="ARBA00023077"/>
    </source>
</evidence>
<dbReference type="AlphaFoldDB" id="A0A829YLD3"/>
<protein>
    <submittedName>
        <fullName evidence="15">Fe(3+)-pyochelin receptor</fullName>
    </submittedName>
</protein>
<keyword evidence="7 10" id="KW-0472">Membrane</keyword>
<dbReference type="NCBIfam" id="TIGR01783">
    <property type="entry name" value="TonB-siderophor"/>
    <property type="match status" value="1"/>
</dbReference>
<dbReference type="GO" id="GO:0009279">
    <property type="term" value="C:cell outer membrane"/>
    <property type="evidence" value="ECO:0007669"/>
    <property type="project" value="UniProtKB-SubCell"/>
</dbReference>
<dbReference type="Gene3D" id="2.40.170.20">
    <property type="entry name" value="TonB-dependent receptor, beta-barrel domain"/>
    <property type="match status" value="1"/>
</dbReference>
<evidence type="ECO:0000256" key="4">
    <source>
        <dbReference type="ARBA" id="ARBA00022452"/>
    </source>
</evidence>
<feature type="domain" description="TonB-dependent receptor plug" evidence="14">
    <location>
        <begin position="50"/>
        <end position="147"/>
    </location>
</feature>
<dbReference type="InterPro" id="IPR037066">
    <property type="entry name" value="Plug_dom_sf"/>
</dbReference>
<dbReference type="InterPro" id="IPR036942">
    <property type="entry name" value="Beta-barrel_TonB_sf"/>
</dbReference>
<dbReference type="GO" id="GO:0015891">
    <property type="term" value="P:siderophore transport"/>
    <property type="evidence" value="ECO:0007669"/>
    <property type="project" value="InterPro"/>
</dbReference>
<evidence type="ECO:0000313" key="16">
    <source>
        <dbReference type="Proteomes" id="UP000445000"/>
    </source>
</evidence>
<evidence type="ECO:0000259" key="13">
    <source>
        <dbReference type="Pfam" id="PF00593"/>
    </source>
</evidence>
<dbReference type="RefSeq" id="WP_161815782.1">
    <property type="nucleotide sequence ID" value="NZ_BLJN01000008.1"/>
</dbReference>
<dbReference type="GO" id="GO:0015344">
    <property type="term" value="F:siderophore uptake transmembrane transporter activity"/>
    <property type="evidence" value="ECO:0007669"/>
    <property type="project" value="TreeGrafter"/>
</dbReference>
<keyword evidence="4 10" id="KW-1134">Transmembrane beta strand</keyword>
<evidence type="ECO:0000259" key="14">
    <source>
        <dbReference type="Pfam" id="PF07715"/>
    </source>
</evidence>
<feature type="domain" description="TonB-dependent receptor-like beta-barrel" evidence="13">
    <location>
        <begin position="226"/>
        <end position="661"/>
    </location>
</feature>
<dbReference type="InterPro" id="IPR000531">
    <property type="entry name" value="Beta-barrel_TonB"/>
</dbReference>
<keyword evidence="16" id="KW-1185">Reference proteome</keyword>
<accession>A0A829YLD3</accession>
<evidence type="ECO:0000256" key="5">
    <source>
        <dbReference type="ARBA" id="ARBA00022692"/>
    </source>
</evidence>
<evidence type="ECO:0000256" key="1">
    <source>
        <dbReference type="ARBA" id="ARBA00004571"/>
    </source>
</evidence>
<evidence type="ECO:0000256" key="11">
    <source>
        <dbReference type="RuleBase" id="RU003357"/>
    </source>
</evidence>
<dbReference type="InterPro" id="IPR012910">
    <property type="entry name" value="Plug_dom"/>
</dbReference>
<feature type="chain" id="PRO_5032920112" evidence="12">
    <location>
        <begin position="22"/>
        <end position="693"/>
    </location>
</feature>
<keyword evidence="3 10" id="KW-0813">Transport</keyword>
<name>A0A829YLD3_9GAMM</name>
<evidence type="ECO:0000256" key="3">
    <source>
        <dbReference type="ARBA" id="ARBA00022448"/>
    </source>
</evidence>
<dbReference type="InterPro" id="IPR039426">
    <property type="entry name" value="TonB-dep_rcpt-like"/>
</dbReference>
<proteinExistence type="inferred from homology"/>
<feature type="signal peptide" evidence="12">
    <location>
        <begin position="1"/>
        <end position="21"/>
    </location>
</feature>
<keyword evidence="8 15" id="KW-0675">Receptor</keyword>
<reference evidence="16" key="1">
    <citation type="submission" date="2020-01" db="EMBL/GenBank/DDBJ databases">
        <title>'Steroidobacter agaridevorans' sp. nov., agar-degrading bacteria isolated from rhizosphere soils.</title>
        <authorList>
            <person name="Ikenaga M."/>
            <person name="Kataoka M."/>
            <person name="Murouchi A."/>
            <person name="Katsuragi S."/>
            <person name="Sakai M."/>
        </authorList>
    </citation>
    <scope>NUCLEOTIDE SEQUENCE [LARGE SCALE GENOMIC DNA]</scope>
    <source>
        <strain evidence="16">YU21-B</strain>
    </source>
</reference>
<dbReference type="Pfam" id="PF07715">
    <property type="entry name" value="Plug"/>
    <property type="match status" value="1"/>
</dbReference>
<keyword evidence="9 10" id="KW-0998">Cell outer membrane</keyword>
<dbReference type="CDD" id="cd01347">
    <property type="entry name" value="ligand_gated_channel"/>
    <property type="match status" value="1"/>
</dbReference>